<feature type="domain" description="VOC" evidence="1">
    <location>
        <begin position="26"/>
        <end position="154"/>
    </location>
</feature>
<dbReference type="InterPro" id="IPR037523">
    <property type="entry name" value="VOC_core"/>
</dbReference>
<dbReference type="EnsemblBacteria" id="ABL72013">
    <property type="protein sequence ID" value="ABL72013"/>
    <property type="gene ID" value="Pden_3947"/>
</dbReference>
<dbReference type="eggNOG" id="COG0346">
    <property type="taxonomic scope" value="Bacteria"/>
</dbReference>
<dbReference type="Pfam" id="PF00903">
    <property type="entry name" value="Glyoxalase"/>
    <property type="match status" value="1"/>
</dbReference>
<dbReference type="InterPro" id="IPR029068">
    <property type="entry name" value="Glyas_Bleomycin-R_OHBP_Dase"/>
</dbReference>
<keyword evidence="2" id="KW-0560">Oxidoreductase</keyword>
<dbReference type="AlphaFoldDB" id="A1B919"/>
<dbReference type="STRING" id="318586.Pden_3947"/>
<keyword evidence="2" id="KW-0223">Dioxygenase</keyword>
<accession>A1B919</accession>
<dbReference type="PANTHER" id="PTHR21366">
    <property type="entry name" value="GLYOXALASE FAMILY PROTEIN"/>
    <property type="match status" value="1"/>
</dbReference>
<dbReference type="KEGG" id="pde:Pden_3947"/>
<dbReference type="EMBL" id="CP000490">
    <property type="protein sequence ID" value="ABL72013.1"/>
    <property type="molecule type" value="Genomic_DNA"/>
</dbReference>
<dbReference type="PANTHER" id="PTHR21366:SF22">
    <property type="entry name" value="VOC DOMAIN-CONTAINING PROTEIN"/>
    <property type="match status" value="1"/>
</dbReference>
<evidence type="ECO:0000259" key="1">
    <source>
        <dbReference type="PROSITE" id="PS51819"/>
    </source>
</evidence>
<dbReference type="Proteomes" id="UP000000361">
    <property type="component" value="Chromosome 2"/>
</dbReference>
<evidence type="ECO:0000313" key="3">
    <source>
        <dbReference type="Proteomes" id="UP000000361"/>
    </source>
</evidence>
<dbReference type="InterPro" id="IPR004360">
    <property type="entry name" value="Glyas_Fos-R_dOase_dom"/>
</dbReference>
<evidence type="ECO:0000313" key="2">
    <source>
        <dbReference type="EMBL" id="ABL72013.1"/>
    </source>
</evidence>
<protein>
    <submittedName>
        <fullName evidence="2">Glyoxalase/bleomycin resistance protein/dioxygenase</fullName>
    </submittedName>
</protein>
<reference evidence="3" key="1">
    <citation type="submission" date="2006-12" db="EMBL/GenBank/DDBJ databases">
        <title>Complete sequence of chromosome 2 of Paracoccus denitrificans PD1222.</title>
        <authorList>
            <person name="Copeland A."/>
            <person name="Lucas S."/>
            <person name="Lapidus A."/>
            <person name="Barry K."/>
            <person name="Detter J.C."/>
            <person name="Glavina del Rio T."/>
            <person name="Hammon N."/>
            <person name="Israni S."/>
            <person name="Dalin E."/>
            <person name="Tice H."/>
            <person name="Pitluck S."/>
            <person name="Munk A.C."/>
            <person name="Brettin T."/>
            <person name="Bruce D."/>
            <person name="Han C."/>
            <person name="Tapia R."/>
            <person name="Gilna P."/>
            <person name="Schmutz J."/>
            <person name="Larimer F."/>
            <person name="Land M."/>
            <person name="Hauser L."/>
            <person name="Kyrpides N."/>
            <person name="Lykidis A."/>
            <person name="Spiro S."/>
            <person name="Richardson D.J."/>
            <person name="Moir J.W.B."/>
            <person name="Ferguson S.J."/>
            <person name="van Spanning R.J.M."/>
            <person name="Richardson P."/>
        </authorList>
    </citation>
    <scope>NUCLEOTIDE SEQUENCE [LARGE SCALE GENOMIC DNA]</scope>
    <source>
        <strain evidence="3">Pd 1222</strain>
    </source>
</reference>
<organism evidence="2 3">
    <name type="scientific">Paracoccus denitrificans (strain Pd 1222)</name>
    <dbReference type="NCBI Taxonomy" id="318586"/>
    <lineage>
        <taxon>Bacteria</taxon>
        <taxon>Pseudomonadati</taxon>
        <taxon>Pseudomonadota</taxon>
        <taxon>Alphaproteobacteria</taxon>
        <taxon>Rhodobacterales</taxon>
        <taxon>Paracoccaceae</taxon>
        <taxon>Paracoccus</taxon>
    </lineage>
</organism>
<dbReference type="SUPFAM" id="SSF54593">
    <property type="entry name" value="Glyoxalase/Bleomycin resistance protein/Dihydroxybiphenyl dioxygenase"/>
    <property type="match status" value="1"/>
</dbReference>
<name>A1B919_PARDP</name>
<dbReference type="Gene3D" id="3.10.180.10">
    <property type="entry name" value="2,3-Dihydroxybiphenyl 1,2-Dioxygenase, domain 1"/>
    <property type="match status" value="1"/>
</dbReference>
<dbReference type="InterPro" id="IPR050383">
    <property type="entry name" value="GlyoxalaseI/FosfomycinResist"/>
</dbReference>
<proteinExistence type="predicted"/>
<dbReference type="PROSITE" id="PS51819">
    <property type="entry name" value="VOC"/>
    <property type="match status" value="1"/>
</dbReference>
<keyword evidence="3" id="KW-1185">Reference proteome</keyword>
<dbReference type="GO" id="GO:0051213">
    <property type="term" value="F:dioxygenase activity"/>
    <property type="evidence" value="ECO:0007669"/>
    <property type="project" value="UniProtKB-KW"/>
</dbReference>
<sequence length="158" mass="17100">MGQGQAGLAPPKDCWQDGGMTIPPKLIGTLESALYAEDLDEAARFWTGIIGLPEIARVPGRHVFFRCGAQVLLVFRADATRIPPKPDARLPVPPHGSEGPGHFCMGAKPDTFDAWRAHLEASGIEIEADFIWPQGGRSLYFRDPAGNSIEIADPAIWA</sequence>
<dbReference type="HOGENOM" id="CLU_099500_2_0_5"/>
<gene>
    <name evidence="2" type="ordered locus">Pden_3947</name>
</gene>